<keyword evidence="2 5" id="KW-0547">Nucleotide-binding</keyword>
<reference evidence="7" key="1">
    <citation type="journal article" date="2015" name="Int. J. Syst. Evol. Microbiol.">
        <title>Rhizobium alvei sp. nov., isolated from a freshwater river.</title>
        <authorList>
            <person name="Sheu S.Y."/>
            <person name="Huang H.W."/>
            <person name="Young C.C."/>
            <person name="Chen W.M."/>
        </authorList>
    </citation>
    <scope>NUCLEOTIDE SEQUENCE</scope>
    <source>
        <strain evidence="7">TNR-22</strain>
    </source>
</reference>
<evidence type="ECO:0000313" key="7">
    <source>
        <dbReference type="EMBL" id="MDO6964721.1"/>
    </source>
</evidence>
<comment type="similarity">
    <text evidence="1 5">Belongs to the CoaE family.</text>
</comment>
<evidence type="ECO:0000313" key="8">
    <source>
        <dbReference type="Proteomes" id="UP001174932"/>
    </source>
</evidence>
<evidence type="ECO:0000256" key="3">
    <source>
        <dbReference type="ARBA" id="ARBA00022840"/>
    </source>
</evidence>
<dbReference type="SUPFAM" id="SSF52540">
    <property type="entry name" value="P-loop containing nucleoside triphosphate hydrolases"/>
    <property type="match status" value="1"/>
</dbReference>
<dbReference type="PANTHER" id="PTHR10695:SF46">
    <property type="entry name" value="BIFUNCTIONAL COENZYME A SYNTHASE-RELATED"/>
    <property type="match status" value="1"/>
</dbReference>
<feature type="binding site" evidence="5">
    <location>
        <begin position="11"/>
        <end position="16"/>
    </location>
    <ligand>
        <name>ATP</name>
        <dbReference type="ChEBI" id="CHEBI:30616"/>
    </ligand>
</feature>
<reference evidence="7" key="2">
    <citation type="submission" date="2023-07" db="EMBL/GenBank/DDBJ databases">
        <authorList>
            <person name="Shen H."/>
        </authorList>
    </citation>
    <scope>NUCLEOTIDE SEQUENCE</scope>
    <source>
        <strain evidence="7">TNR-22</strain>
    </source>
</reference>
<evidence type="ECO:0000256" key="5">
    <source>
        <dbReference type="HAMAP-Rule" id="MF_00376"/>
    </source>
</evidence>
<dbReference type="Proteomes" id="UP001174932">
    <property type="component" value="Unassembled WGS sequence"/>
</dbReference>
<evidence type="ECO:0000256" key="2">
    <source>
        <dbReference type="ARBA" id="ARBA00022741"/>
    </source>
</evidence>
<organism evidence="7 8">
    <name type="scientific">Rhizobium alvei</name>
    <dbReference type="NCBI Taxonomy" id="1132659"/>
    <lineage>
        <taxon>Bacteria</taxon>
        <taxon>Pseudomonadati</taxon>
        <taxon>Pseudomonadota</taxon>
        <taxon>Alphaproteobacteria</taxon>
        <taxon>Hyphomicrobiales</taxon>
        <taxon>Rhizobiaceae</taxon>
        <taxon>Rhizobium/Agrobacterium group</taxon>
        <taxon>Rhizobium</taxon>
    </lineage>
</organism>
<dbReference type="EC" id="2.7.1.24" evidence="5 6"/>
<keyword evidence="5 7" id="KW-0418">Kinase</keyword>
<dbReference type="CDD" id="cd02022">
    <property type="entry name" value="DPCK"/>
    <property type="match status" value="1"/>
</dbReference>
<dbReference type="Pfam" id="PF01121">
    <property type="entry name" value="CoaE"/>
    <property type="match status" value="1"/>
</dbReference>
<proteinExistence type="inferred from homology"/>
<dbReference type="EMBL" id="JAUOZU010000008">
    <property type="protein sequence ID" value="MDO6964721.1"/>
    <property type="molecule type" value="Genomic_DNA"/>
</dbReference>
<comment type="pathway">
    <text evidence="5">Cofactor biosynthesis; coenzyme A biosynthesis; CoA from (R)-pantothenate: step 5/5.</text>
</comment>
<evidence type="ECO:0000256" key="6">
    <source>
        <dbReference type="NCBIfam" id="TIGR00152"/>
    </source>
</evidence>
<name>A0ABT8YM93_9HYPH</name>
<protein>
    <recommendedName>
        <fullName evidence="5 6">Dephospho-CoA kinase</fullName>
        <ecNumber evidence="5 6">2.7.1.24</ecNumber>
    </recommendedName>
    <alternativeName>
        <fullName evidence="5">Dephosphocoenzyme A kinase</fullName>
    </alternativeName>
</protein>
<dbReference type="NCBIfam" id="TIGR00152">
    <property type="entry name" value="dephospho-CoA kinase"/>
    <property type="match status" value="1"/>
</dbReference>
<evidence type="ECO:0000256" key="4">
    <source>
        <dbReference type="ARBA" id="ARBA00022993"/>
    </source>
</evidence>
<keyword evidence="5 7" id="KW-0808">Transferase</keyword>
<dbReference type="GO" id="GO:0004140">
    <property type="term" value="F:dephospho-CoA kinase activity"/>
    <property type="evidence" value="ECO:0007669"/>
    <property type="project" value="UniProtKB-EC"/>
</dbReference>
<keyword evidence="4 5" id="KW-0173">Coenzyme A biosynthesis</keyword>
<dbReference type="RefSeq" id="WP_304376654.1">
    <property type="nucleotide sequence ID" value="NZ_JAUOZU010000008.1"/>
</dbReference>
<dbReference type="InterPro" id="IPR001977">
    <property type="entry name" value="Depp_CoAkinase"/>
</dbReference>
<keyword evidence="3 5" id="KW-0067">ATP-binding</keyword>
<dbReference type="Gene3D" id="3.40.50.300">
    <property type="entry name" value="P-loop containing nucleotide triphosphate hydrolases"/>
    <property type="match status" value="1"/>
</dbReference>
<comment type="function">
    <text evidence="5">Catalyzes the phosphorylation of the 3'-hydroxyl group of dephosphocoenzyme A to form coenzyme A.</text>
</comment>
<accession>A0ABT8YM93</accession>
<dbReference type="PANTHER" id="PTHR10695">
    <property type="entry name" value="DEPHOSPHO-COA KINASE-RELATED"/>
    <property type="match status" value="1"/>
</dbReference>
<gene>
    <name evidence="5 7" type="primary">coaE</name>
    <name evidence="7" type="ORF">Q4481_12205</name>
</gene>
<comment type="catalytic activity">
    <reaction evidence="5">
        <text>3'-dephospho-CoA + ATP = ADP + CoA + H(+)</text>
        <dbReference type="Rhea" id="RHEA:18245"/>
        <dbReference type="ChEBI" id="CHEBI:15378"/>
        <dbReference type="ChEBI" id="CHEBI:30616"/>
        <dbReference type="ChEBI" id="CHEBI:57287"/>
        <dbReference type="ChEBI" id="CHEBI:57328"/>
        <dbReference type="ChEBI" id="CHEBI:456216"/>
        <dbReference type="EC" id="2.7.1.24"/>
    </reaction>
</comment>
<sequence>MIRLGLTGSIGMGKSTTSAMFAEHGIPVVDADAIVHALYRGAAVAPIEQAFPGSTKDGMVDRAALSLLLARDESGFKRLESIVHPLVKAEQERLVDEARHNGAPIIVLDIPLLFENGSEGRVDKVAVVSCDADIQRQRVLARPGMTEAKFEMILARQMPDVEKRRRADFIIDTGKGLDHARSQVEAIIAALNEEARGHA</sequence>
<dbReference type="HAMAP" id="MF_00376">
    <property type="entry name" value="Dephospho_CoA_kinase"/>
    <property type="match status" value="1"/>
</dbReference>
<evidence type="ECO:0000256" key="1">
    <source>
        <dbReference type="ARBA" id="ARBA00009018"/>
    </source>
</evidence>
<keyword evidence="8" id="KW-1185">Reference proteome</keyword>
<dbReference type="InterPro" id="IPR027417">
    <property type="entry name" value="P-loop_NTPase"/>
</dbReference>
<keyword evidence="5" id="KW-0963">Cytoplasm</keyword>
<comment type="subcellular location">
    <subcellularLocation>
        <location evidence="5">Cytoplasm</location>
    </subcellularLocation>
</comment>
<comment type="caution">
    <text evidence="7">The sequence shown here is derived from an EMBL/GenBank/DDBJ whole genome shotgun (WGS) entry which is preliminary data.</text>
</comment>
<dbReference type="PROSITE" id="PS51219">
    <property type="entry name" value="DPCK"/>
    <property type="match status" value="1"/>
</dbReference>